<evidence type="ECO:0000256" key="7">
    <source>
        <dbReference type="ARBA" id="ARBA00022723"/>
    </source>
</evidence>
<dbReference type="EC" id="6.3.4.14" evidence="4 17"/>
<name>A0A8J7PKT3_9BACT</name>
<evidence type="ECO:0000256" key="8">
    <source>
        <dbReference type="ARBA" id="ARBA00022741"/>
    </source>
</evidence>
<dbReference type="GO" id="GO:2001295">
    <property type="term" value="P:malonyl-CoA biosynthetic process"/>
    <property type="evidence" value="ECO:0007669"/>
    <property type="project" value="UniProtKB-UniPathway"/>
</dbReference>
<dbReference type="GO" id="GO:0004075">
    <property type="term" value="F:biotin carboxylase activity"/>
    <property type="evidence" value="ECO:0007669"/>
    <property type="project" value="UniProtKB-EC"/>
</dbReference>
<comment type="catalytic activity">
    <reaction evidence="15 17">
        <text>N(6)-biotinyl-L-lysyl-[protein] + hydrogencarbonate + ATP = N(6)-carboxybiotinyl-L-lysyl-[protein] + ADP + phosphate + H(+)</text>
        <dbReference type="Rhea" id="RHEA:13501"/>
        <dbReference type="Rhea" id="RHEA-COMP:10505"/>
        <dbReference type="Rhea" id="RHEA-COMP:10506"/>
        <dbReference type="ChEBI" id="CHEBI:15378"/>
        <dbReference type="ChEBI" id="CHEBI:17544"/>
        <dbReference type="ChEBI" id="CHEBI:30616"/>
        <dbReference type="ChEBI" id="CHEBI:43474"/>
        <dbReference type="ChEBI" id="CHEBI:83144"/>
        <dbReference type="ChEBI" id="CHEBI:83145"/>
        <dbReference type="ChEBI" id="CHEBI:456216"/>
        <dbReference type="EC" id="6.3.4.14"/>
    </reaction>
</comment>
<evidence type="ECO:0000256" key="3">
    <source>
        <dbReference type="ARBA" id="ARBA00011750"/>
    </source>
</evidence>
<dbReference type="GO" id="GO:0046872">
    <property type="term" value="F:metal ion binding"/>
    <property type="evidence" value="ECO:0007669"/>
    <property type="project" value="UniProtKB-KW"/>
</dbReference>
<evidence type="ECO:0000256" key="5">
    <source>
        <dbReference type="ARBA" id="ARBA00022516"/>
    </source>
</evidence>
<keyword evidence="13 17" id="KW-0275">Fatty acid biosynthesis</keyword>
<dbReference type="NCBIfam" id="TIGR00514">
    <property type="entry name" value="accC"/>
    <property type="match status" value="1"/>
</dbReference>
<dbReference type="FunFam" id="3.40.50.20:FF:000010">
    <property type="entry name" value="Propionyl-CoA carboxylase subunit alpha"/>
    <property type="match status" value="1"/>
</dbReference>
<evidence type="ECO:0000256" key="2">
    <source>
        <dbReference type="ARBA" id="ARBA00004956"/>
    </source>
</evidence>
<dbReference type="Gene3D" id="3.30.1490.20">
    <property type="entry name" value="ATP-grasp fold, A domain"/>
    <property type="match status" value="1"/>
</dbReference>
<dbReference type="PANTHER" id="PTHR48095:SF2">
    <property type="entry name" value="BIOTIN CARBOXYLASE, CHLOROPLASTIC"/>
    <property type="match status" value="1"/>
</dbReference>
<sequence>MIEKVLIANRGEIALRVIRACRELGIRTVAVYSQADSESLHVKLADEAYCIGPPQSVRSYLHIPAIISTAVVTGADAIHPGYGFLSEKANFAEICGVHHIKFIGPSAHAINSMGDKSTARESMRKAGVPVVPGSHGLINDDAEAEKLAKEIGFPVIIKATAGGGGRGMRIASDAGQLQNALNSARSEASAAFGDGGVYIEKYLRPIRHVEIQIMADSYGNCIHLGERDCSVQRRHQKLIEESPSPALTPELRARMGAAAVAAAQEIGYEGAGTVEFILAGQDFYFMEMNTRIQVEHPVTEMITGCDLIKEQIRIASGEKLSLRQEDVKFSGHAIECRINAEDPARNFLPSPGRVDAYIAPGGPGVRIDSHCYPGYVIPPYYDSLVSKLIAWGRNRQEAIERMQRALDEYAVTGIKTTIPFHQEVLAHPVFAAGDVTTDFIEKHMTLQEAK</sequence>
<keyword evidence="6 17" id="KW-0436">Ligase</keyword>
<evidence type="ECO:0000256" key="17">
    <source>
        <dbReference type="RuleBase" id="RU365063"/>
    </source>
</evidence>
<dbReference type="InterPro" id="IPR011764">
    <property type="entry name" value="Biotin_carboxylation_dom"/>
</dbReference>
<keyword evidence="5 17" id="KW-0444">Lipid biosynthesis</keyword>
<accession>A0A8J7PKT3</accession>
<comment type="pathway">
    <text evidence="2 17">Lipid metabolism; malonyl-CoA biosynthesis; malonyl-CoA from acetyl-CoA: step 1/1.</text>
</comment>
<dbReference type="PROSITE" id="PS50979">
    <property type="entry name" value="BC"/>
    <property type="match status" value="1"/>
</dbReference>
<keyword evidence="12 17" id="KW-0443">Lipid metabolism</keyword>
<evidence type="ECO:0000256" key="4">
    <source>
        <dbReference type="ARBA" id="ARBA00013263"/>
    </source>
</evidence>
<keyword evidence="7" id="KW-0479">Metal-binding</keyword>
<reference evidence="20" key="1">
    <citation type="submission" date="2021-02" db="EMBL/GenBank/DDBJ databases">
        <title>Genome-Resolved Metagenomics of a Microbial Community Performing Photosynthetic Biological Nutrient Removal.</title>
        <authorList>
            <person name="Mcdaniel E.A."/>
        </authorList>
    </citation>
    <scope>NUCLEOTIDE SEQUENCE</scope>
    <source>
        <strain evidence="20">UWPOB_OBS1</strain>
    </source>
</reference>
<evidence type="ECO:0000256" key="14">
    <source>
        <dbReference type="ARBA" id="ARBA00023267"/>
    </source>
</evidence>
<keyword evidence="11" id="KW-0460">Magnesium</keyword>
<comment type="subunit">
    <text evidence="3 17">Acetyl-CoA carboxylase is a heterohexamer of biotin carboxyl carrier protein, biotin carboxylase and the two subunits of carboxyl transferase in a 2:2 complex.</text>
</comment>
<feature type="domain" description="Biotin carboxylation" evidence="19">
    <location>
        <begin position="1"/>
        <end position="445"/>
    </location>
</feature>
<evidence type="ECO:0000256" key="11">
    <source>
        <dbReference type="ARBA" id="ARBA00022842"/>
    </source>
</evidence>
<dbReference type="FunFam" id="3.30.1490.20:FF:000018">
    <property type="entry name" value="Biotin carboxylase"/>
    <property type="match status" value="1"/>
</dbReference>
<keyword evidence="8 16" id="KW-0547">Nucleotide-binding</keyword>
<evidence type="ECO:0000313" key="21">
    <source>
        <dbReference type="Proteomes" id="UP000664277"/>
    </source>
</evidence>
<dbReference type="InterPro" id="IPR016185">
    <property type="entry name" value="PreATP-grasp_dom_sf"/>
</dbReference>
<dbReference type="PANTHER" id="PTHR48095">
    <property type="entry name" value="PYRUVATE CARBOXYLASE SUBUNIT A"/>
    <property type="match status" value="1"/>
</dbReference>
<gene>
    <name evidence="20" type="primary">accC</name>
    <name evidence="20" type="ORF">J0M35_04875</name>
</gene>
<comment type="function">
    <text evidence="1 17">This protein is a component of the acetyl coenzyme A carboxylase complex; first, biotin carboxylase catalyzes the carboxylation of the carrier protein and then the transcarboxylase transfers the carboxyl group to form malonyl-CoA.</text>
</comment>
<dbReference type="InterPro" id="IPR011054">
    <property type="entry name" value="Rudment_hybrid_motif"/>
</dbReference>
<evidence type="ECO:0000259" key="18">
    <source>
        <dbReference type="PROSITE" id="PS50975"/>
    </source>
</evidence>
<dbReference type="PROSITE" id="PS00866">
    <property type="entry name" value="CPSASE_1"/>
    <property type="match status" value="1"/>
</dbReference>
<evidence type="ECO:0000256" key="6">
    <source>
        <dbReference type="ARBA" id="ARBA00022598"/>
    </source>
</evidence>
<keyword evidence="14 17" id="KW-0092">Biotin</keyword>
<organism evidence="20 21">
    <name type="scientific">Candidatus Obscuribacter phosphatis</name>
    <dbReference type="NCBI Taxonomy" id="1906157"/>
    <lineage>
        <taxon>Bacteria</taxon>
        <taxon>Bacillati</taxon>
        <taxon>Candidatus Melainabacteria</taxon>
        <taxon>Candidatus Obscuribacterales</taxon>
        <taxon>Candidatus Obscuribacteraceae</taxon>
        <taxon>Candidatus Obscuribacter</taxon>
    </lineage>
</organism>
<evidence type="ECO:0000256" key="9">
    <source>
        <dbReference type="ARBA" id="ARBA00022832"/>
    </source>
</evidence>
<evidence type="ECO:0000256" key="13">
    <source>
        <dbReference type="ARBA" id="ARBA00023160"/>
    </source>
</evidence>
<evidence type="ECO:0000259" key="19">
    <source>
        <dbReference type="PROSITE" id="PS50979"/>
    </source>
</evidence>
<dbReference type="InterPro" id="IPR005482">
    <property type="entry name" value="Biotin_COase_C"/>
</dbReference>
<evidence type="ECO:0000256" key="15">
    <source>
        <dbReference type="ARBA" id="ARBA00048600"/>
    </source>
</evidence>
<evidence type="ECO:0000256" key="10">
    <source>
        <dbReference type="ARBA" id="ARBA00022840"/>
    </source>
</evidence>
<feature type="domain" description="ATP-grasp" evidence="18">
    <location>
        <begin position="120"/>
        <end position="316"/>
    </location>
</feature>
<keyword evidence="10 16" id="KW-0067">ATP-binding</keyword>
<dbReference type="SUPFAM" id="SSF56059">
    <property type="entry name" value="Glutathione synthetase ATP-binding domain-like"/>
    <property type="match status" value="1"/>
</dbReference>
<protein>
    <recommendedName>
        <fullName evidence="4 17">Biotin carboxylase</fullName>
        <ecNumber evidence="4 17">6.3.4.14</ecNumber>
    </recommendedName>
    <alternativeName>
        <fullName evidence="17">Acetyl-coenzyme A carboxylase biotin carboxylase subunit A</fullName>
    </alternativeName>
</protein>
<dbReference type="Proteomes" id="UP000664277">
    <property type="component" value="Unassembled WGS sequence"/>
</dbReference>
<dbReference type="Gene3D" id="3.30.470.20">
    <property type="entry name" value="ATP-grasp fold, B domain"/>
    <property type="match status" value="1"/>
</dbReference>
<evidence type="ECO:0000256" key="16">
    <source>
        <dbReference type="PROSITE-ProRule" id="PRU00409"/>
    </source>
</evidence>
<dbReference type="PROSITE" id="PS50975">
    <property type="entry name" value="ATP_GRASP"/>
    <property type="match status" value="1"/>
</dbReference>
<dbReference type="AlphaFoldDB" id="A0A8J7PKT3"/>
<dbReference type="InterPro" id="IPR005481">
    <property type="entry name" value="BC-like_N"/>
</dbReference>
<evidence type="ECO:0000256" key="12">
    <source>
        <dbReference type="ARBA" id="ARBA00023098"/>
    </source>
</evidence>
<dbReference type="Pfam" id="PF00289">
    <property type="entry name" value="Biotin_carb_N"/>
    <property type="match status" value="1"/>
</dbReference>
<dbReference type="InterPro" id="IPR013815">
    <property type="entry name" value="ATP_grasp_subdomain_1"/>
</dbReference>
<dbReference type="UniPathway" id="UPA00655">
    <property type="reaction ID" value="UER00711"/>
</dbReference>
<dbReference type="GO" id="GO:0005524">
    <property type="term" value="F:ATP binding"/>
    <property type="evidence" value="ECO:0007669"/>
    <property type="project" value="UniProtKB-UniRule"/>
</dbReference>
<dbReference type="FunFam" id="3.30.470.20:FF:000028">
    <property type="entry name" value="Methylcrotonoyl-CoA carboxylase subunit alpha, mitochondrial"/>
    <property type="match status" value="1"/>
</dbReference>
<dbReference type="PROSITE" id="PS00867">
    <property type="entry name" value="CPSASE_2"/>
    <property type="match status" value="1"/>
</dbReference>
<proteinExistence type="predicted"/>
<dbReference type="NCBIfam" id="NF006367">
    <property type="entry name" value="PRK08591.1"/>
    <property type="match status" value="1"/>
</dbReference>
<dbReference type="Pfam" id="PF02786">
    <property type="entry name" value="CPSase_L_D2"/>
    <property type="match status" value="1"/>
</dbReference>
<dbReference type="InterPro" id="IPR004549">
    <property type="entry name" value="Acetyl_CoA_COase_biotin_COase"/>
</dbReference>
<dbReference type="SMART" id="SM00878">
    <property type="entry name" value="Biotin_carb_C"/>
    <property type="match status" value="1"/>
</dbReference>
<dbReference type="InterPro" id="IPR051602">
    <property type="entry name" value="ACC_Biotin_Carboxylase"/>
</dbReference>
<evidence type="ECO:0000313" key="20">
    <source>
        <dbReference type="EMBL" id="MBN8659672.1"/>
    </source>
</evidence>
<dbReference type="InterPro" id="IPR005479">
    <property type="entry name" value="CPAse_ATP-bd"/>
</dbReference>
<dbReference type="Pfam" id="PF02785">
    <property type="entry name" value="Biotin_carb_C"/>
    <property type="match status" value="1"/>
</dbReference>
<dbReference type="InterPro" id="IPR011761">
    <property type="entry name" value="ATP-grasp"/>
</dbReference>
<dbReference type="SUPFAM" id="SSF52440">
    <property type="entry name" value="PreATP-grasp domain"/>
    <property type="match status" value="1"/>
</dbReference>
<dbReference type="SUPFAM" id="SSF51246">
    <property type="entry name" value="Rudiment single hybrid motif"/>
    <property type="match status" value="1"/>
</dbReference>
<dbReference type="Gene3D" id="3.40.50.20">
    <property type="match status" value="1"/>
</dbReference>
<evidence type="ECO:0000256" key="1">
    <source>
        <dbReference type="ARBA" id="ARBA00003761"/>
    </source>
</evidence>
<dbReference type="EMBL" id="JAFLCK010000004">
    <property type="protein sequence ID" value="MBN8659672.1"/>
    <property type="molecule type" value="Genomic_DNA"/>
</dbReference>
<keyword evidence="9 17" id="KW-0276">Fatty acid metabolism</keyword>
<dbReference type="GO" id="GO:0006633">
    <property type="term" value="P:fatty acid biosynthetic process"/>
    <property type="evidence" value="ECO:0007669"/>
    <property type="project" value="UniProtKB-KW"/>
</dbReference>
<comment type="caution">
    <text evidence="20">The sequence shown here is derived from an EMBL/GenBank/DDBJ whole genome shotgun (WGS) entry which is preliminary data.</text>
</comment>